<dbReference type="RefSeq" id="WP_201505011.1">
    <property type="nucleotide sequence ID" value="NZ_BAAAFR010000004.1"/>
</dbReference>
<evidence type="ECO:0000313" key="3">
    <source>
        <dbReference type="Proteomes" id="UP001501787"/>
    </source>
</evidence>
<keyword evidence="1" id="KW-0472">Membrane</keyword>
<sequence>MQISFPEWLDGQVAYVMLSALVAVLIGIEGRMLKKNDGALPRNTLFHVFSLIDTLWFFVSLTVLYAVDGISIMTSVPVAYAIYTIFGWIYGTRLLRRRGIPDSPEDLVIPPKYIAYSQSFALIFFVLCLVSLTHFSWAGVF</sequence>
<feature type="transmembrane region" description="Helical" evidence="1">
    <location>
        <begin position="12"/>
        <end position="33"/>
    </location>
</feature>
<accession>A0ABN0VVX8</accession>
<name>A0ABN0VVX8_9GAMM</name>
<evidence type="ECO:0000256" key="1">
    <source>
        <dbReference type="SAM" id="Phobius"/>
    </source>
</evidence>
<keyword evidence="1" id="KW-1133">Transmembrane helix</keyword>
<protein>
    <submittedName>
        <fullName evidence="2">Uncharacterized protein</fullName>
    </submittedName>
</protein>
<feature type="transmembrane region" description="Helical" evidence="1">
    <location>
        <begin position="72"/>
        <end position="92"/>
    </location>
</feature>
<dbReference type="Proteomes" id="UP001501787">
    <property type="component" value="Unassembled WGS sequence"/>
</dbReference>
<proteinExistence type="predicted"/>
<evidence type="ECO:0000313" key="2">
    <source>
        <dbReference type="EMBL" id="GAA0318577.1"/>
    </source>
</evidence>
<keyword evidence="3" id="KW-1185">Reference proteome</keyword>
<organism evidence="2 3">
    <name type="scientific">Psychrobacter aestuarii</name>
    <dbReference type="NCBI Taxonomy" id="556327"/>
    <lineage>
        <taxon>Bacteria</taxon>
        <taxon>Pseudomonadati</taxon>
        <taxon>Pseudomonadota</taxon>
        <taxon>Gammaproteobacteria</taxon>
        <taxon>Moraxellales</taxon>
        <taxon>Moraxellaceae</taxon>
        <taxon>Psychrobacter</taxon>
    </lineage>
</organism>
<comment type="caution">
    <text evidence="2">The sequence shown here is derived from an EMBL/GenBank/DDBJ whole genome shotgun (WGS) entry which is preliminary data.</text>
</comment>
<feature type="transmembrane region" description="Helical" evidence="1">
    <location>
        <begin position="45"/>
        <end position="66"/>
    </location>
</feature>
<gene>
    <name evidence="2" type="ORF">GCM10009129_15190</name>
</gene>
<keyword evidence="1" id="KW-0812">Transmembrane</keyword>
<feature type="transmembrane region" description="Helical" evidence="1">
    <location>
        <begin position="113"/>
        <end position="137"/>
    </location>
</feature>
<reference evidence="2 3" key="1">
    <citation type="journal article" date="2019" name="Int. J. Syst. Evol. Microbiol.">
        <title>The Global Catalogue of Microorganisms (GCM) 10K type strain sequencing project: providing services to taxonomists for standard genome sequencing and annotation.</title>
        <authorList>
            <consortium name="The Broad Institute Genomics Platform"/>
            <consortium name="The Broad Institute Genome Sequencing Center for Infectious Disease"/>
            <person name="Wu L."/>
            <person name="Ma J."/>
        </authorList>
    </citation>
    <scope>NUCLEOTIDE SEQUENCE [LARGE SCALE GENOMIC DNA]</scope>
    <source>
        <strain evidence="2 3">JCM 16343</strain>
    </source>
</reference>
<dbReference type="EMBL" id="BAAAFR010000004">
    <property type="protein sequence ID" value="GAA0318577.1"/>
    <property type="molecule type" value="Genomic_DNA"/>
</dbReference>